<keyword evidence="4" id="KW-1185">Reference proteome</keyword>
<evidence type="ECO:0000313" key="4">
    <source>
        <dbReference type="Proteomes" id="UP000695264"/>
    </source>
</evidence>
<feature type="region of interest" description="Disordered" evidence="1">
    <location>
        <begin position="18"/>
        <end position="39"/>
    </location>
</feature>
<comment type="caution">
    <text evidence="3">The sequence shown here is derived from an EMBL/GenBank/DDBJ whole genome shotgun (WGS) entry which is preliminary data.</text>
</comment>
<keyword evidence="2" id="KW-0732">Signal</keyword>
<dbReference type="EMBL" id="JAATEN010000005">
    <property type="protein sequence ID" value="NJQ00578.1"/>
    <property type="molecule type" value="Genomic_DNA"/>
</dbReference>
<proteinExistence type="predicted"/>
<feature type="compositionally biased region" description="Gly residues" evidence="1">
    <location>
        <begin position="207"/>
        <end position="224"/>
    </location>
</feature>
<gene>
    <name evidence="3" type="ORF">HCK00_08495</name>
</gene>
<organism evidence="3 4">
    <name type="scientific">Streptomyces zingiberis</name>
    <dbReference type="NCBI Taxonomy" id="2053010"/>
    <lineage>
        <taxon>Bacteria</taxon>
        <taxon>Bacillati</taxon>
        <taxon>Actinomycetota</taxon>
        <taxon>Actinomycetes</taxon>
        <taxon>Kitasatosporales</taxon>
        <taxon>Streptomycetaceae</taxon>
        <taxon>Streptomyces</taxon>
    </lineage>
</organism>
<name>A0ABX1BU18_9ACTN</name>
<feature type="chain" id="PRO_5046482487" description="Secreted protein" evidence="2">
    <location>
        <begin position="25"/>
        <end position="275"/>
    </location>
</feature>
<sequence length="275" mass="28298">MVRVLAVALLTGATLAGTAGSAAADDPSPGAGDEAPGEAGTSFRLATAIQQDQKATADASAGDYLYWVFPADTGQRVTVRAGVELPESARSGASRWRVDVYDGLRRRQPCVYGAQARTAGEDLQGETTLRLSCTLRPVRSYTEPWDDAPLPGSYYVRLTVVDLPARDRGLPVRAEVEAVSVAAGGAHAVDGTLAEPLVPLTVSGPARDGGNGTGDGSDGAGEGSDAGDSGDEQQAGAPEDGWSSGRWSDRWLWTVAGGLLAALAAVGGHRLARRL</sequence>
<reference evidence="3 4" key="1">
    <citation type="submission" date="2020-03" db="EMBL/GenBank/DDBJ databases">
        <title>WGS of actinomycetes isolated from Thailand.</title>
        <authorList>
            <person name="Thawai C."/>
        </authorList>
    </citation>
    <scope>NUCLEOTIDE SEQUENCE [LARGE SCALE GENOMIC DNA]</scope>
    <source>
        <strain evidence="3 4">PLAI 1-29</strain>
    </source>
</reference>
<evidence type="ECO:0000313" key="3">
    <source>
        <dbReference type="EMBL" id="NJQ00578.1"/>
    </source>
</evidence>
<evidence type="ECO:0008006" key="5">
    <source>
        <dbReference type="Google" id="ProtNLM"/>
    </source>
</evidence>
<feature type="region of interest" description="Disordered" evidence="1">
    <location>
        <begin position="199"/>
        <end position="243"/>
    </location>
</feature>
<evidence type="ECO:0000256" key="2">
    <source>
        <dbReference type="SAM" id="SignalP"/>
    </source>
</evidence>
<evidence type="ECO:0000256" key="1">
    <source>
        <dbReference type="SAM" id="MobiDB-lite"/>
    </source>
</evidence>
<accession>A0ABX1BU18</accession>
<feature type="signal peptide" evidence="2">
    <location>
        <begin position="1"/>
        <end position="24"/>
    </location>
</feature>
<protein>
    <recommendedName>
        <fullName evidence="5">Secreted protein</fullName>
    </recommendedName>
</protein>
<dbReference type="Proteomes" id="UP000695264">
    <property type="component" value="Unassembled WGS sequence"/>
</dbReference>